<proteinExistence type="predicted"/>
<keyword evidence="2" id="KW-1185">Reference proteome</keyword>
<dbReference type="RefSeq" id="XP_041293038.1">
    <property type="nucleotide sequence ID" value="XM_041431337.1"/>
</dbReference>
<gene>
    <name evidence="1" type="ORF">F5147DRAFT_576667</name>
</gene>
<organism evidence="1 2">
    <name type="scientific">Suillus discolor</name>
    <dbReference type="NCBI Taxonomy" id="1912936"/>
    <lineage>
        <taxon>Eukaryota</taxon>
        <taxon>Fungi</taxon>
        <taxon>Dikarya</taxon>
        <taxon>Basidiomycota</taxon>
        <taxon>Agaricomycotina</taxon>
        <taxon>Agaricomycetes</taxon>
        <taxon>Agaricomycetidae</taxon>
        <taxon>Boletales</taxon>
        <taxon>Suillineae</taxon>
        <taxon>Suillaceae</taxon>
        <taxon>Suillus</taxon>
    </lineage>
</organism>
<dbReference type="InterPro" id="IPR036691">
    <property type="entry name" value="Endo/exonu/phosph_ase_sf"/>
</dbReference>
<dbReference type="AlphaFoldDB" id="A0A9P7JUL3"/>
<dbReference type="Gene3D" id="3.60.10.10">
    <property type="entry name" value="Endonuclease/exonuclease/phosphatase"/>
    <property type="match status" value="1"/>
</dbReference>
<dbReference type="GeneID" id="64693596"/>
<protein>
    <submittedName>
        <fullName evidence="1">Uncharacterized protein</fullName>
    </submittedName>
</protein>
<reference evidence="1" key="1">
    <citation type="journal article" date="2020" name="New Phytol.">
        <title>Comparative genomics reveals dynamic genome evolution in host specialist ectomycorrhizal fungi.</title>
        <authorList>
            <person name="Lofgren L.A."/>
            <person name="Nguyen N.H."/>
            <person name="Vilgalys R."/>
            <person name="Ruytinx J."/>
            <person name="Liao H.L."/>
            <person name="Branco S."/>
            <person name="Kuo A."/>
            <person name="LaButti K."/>
            <person name="Lipzen A."/>
            <person name="Andreopoulos W."/>
            <person name="Pangilinan J."/>
            <person name="Riley R."/>
            <person name="Hundley H."/>
            <person name="Na H."/>
            <person name="Barry K."/>
            <person name="Grigoriev I.V."/>
            <person name="Stajich J.E."/>
            <person name="Kennedy P.G."/>
        </authorList>
    </citation>
    <scope>NUCLEOTIDE SEQUENCE</scope>
    <source>
        <strain evidence="1">FC423</strain>
    </source>
</reference>
<dbReference type="Proteomes" id="UP000823399">
    <property type="component" value="Unassembled WGS sequence"/>
</dbReference>
<evidence type="ECO:0000313" key="1">
    <source>
        <dbReference type="EMBL" id="KAG2108668.1"/>
    </source>
</evidence>
<accession>A0A9P7JUL3</accession>
<dbReference type="SUPFAM" id="SSF56219">
    <property type="entry name" value="DNase I-like"/>
    <property type="match status" value="1"/>
</dbReference>
<comment type="caution">
    <text evidence="1">The sequence shown here is derived from an EMBL/GenBank/DDBJ whole genome shotgun (WGS) entry which is preliminary data.</text>
</comment>
<dbReference type="OrthoDB" id="2840473at2759"/>
<evidence type="ECO:0000313" key="2">
    <source>
        <dbReference type="Proteomes" id="UP000823399"/>
    </source>
</evidence>
<name>A0A9P7JUL3_9AGAM</name>
<sequence length="110" mass="12840">MYDITCIQEPYLNPVKLANASNLRQYWGVLYLSNHHSSPDRMQVIMLVNKKLSKNNWHIVMIKSPNVMVVELVGDFGKVCMYNIYNACDNDNTLHFLERHMATEHNTRQA</sequence>
<dbReference type="EMBL" id="JABBWM010000026">
    <property type="protein sequence ID" value="KAG2108668.1"/>
    <property type="molecule type" value="Genomic_DNA"/>
</dbReference>